<organism evidence="2 3">
    <name type="scientific">Bordetella genomosp. 11</name>
    <dbReference type="NCBI Taxonomy" id="1416808"/>
    <lineage>
        <taxon>Bacteria</taxon>
        <taxon>Pseudomonadati</taxon>
        <taxon>Pseudomonadota</taxon>
        <taxon>Betaproteobacteria</taxon>
        <taxon>Burkholderiales</taxon>
        <taxon>Alcaligenaceae</taxon>
        <taxon>Bordetella</taxon>
    </lineage>
</organism>
<dbReference type="RefSeq" id="WP_094844129.1">
    <property type="nucleotide sequence ID" value="NZ_NEVS01000004.1"/>
</dbReference>
<accession>A0A261ULU5</accession>
<dbReference type="AlphaFoldDB" id="A0A261ULU5"/>
<protein>
    <submittedName>
        <fullName evidence="2">Uncharacterized protein</fullName>
    </submittedName>
</protein>
<keyword evidence="3" id="KW-1185">Reference proteome</keyword>
<evidence type="ECO:0000313" key="3">
    <source>
        <dbReference type="Proteomes" id="UP000215767"/>
    </source>
</evidence>
<dbReference type="Proteomes" id="UP000215767">
    <property type="component" value="Unassembled WGS sequence"/>
</dbReference>
<gene>
    <name evidence="2" type="ORF">CAL28_27395</name>
</gene>
<reference evidence="3" key="1">
    <citation type="submission" date="2017-05" db="EMBL/GenBank/DDBJ databases">
        <title>Complete and WGS of Bordetella genogroups.</title>
        <authorList>
            <person name="Spilker T."/>
            <person name="Lipuma J."/>
        </authorList>
    </citation>
    <scope>NUCLEOTIDE SEQUENCE [LARGE SCALE GENOMIC DNA]</scope>
    <source>
        <strain evidence="3">AU8856</strain>
    </source>
</reference>
<dbReference type="OrthoDB" id="8622562at2"/>
<dbReference type="EMBL" id="NEVS01000004">
    <property type="protein sequence ID" value="OZI62856.1"/>
    <property type="molecule type" value="Genomic_DNA"/>
</dbReference>
<feature type="region of interest" description="Disordered" evidence="1">
    <location>
        <begin position="1"/>
        <end position="35"/>
    </location>
</feature>
<evidence type="ECO:0000256" key="1">
    <source>
        <dbReference type="SAM" id="MobiDB-lite"/>
    </source>
</evidence>
<comment type="caution">
    <text evidence="2">The sequence shown here is derived from an EMBL/GenBank/DDBJ whole genome shotgun (WGS) entry which is preliminary data.</text>
</comment>
<evidence type="ECO:0000313" key="2">
    <source>
        <dbReference type="EMBL" id="OZI62856.1"/>
    </source>
</evidence>
<sequence>MLHLVSSHSNAAGGSAGSLPSDSIAQQAPSHSDDSAAATLIEGKADTKHHRLYRYARKTTRAVTDVCVVAATATEGRLRKKLNKTLVKVENLCIDTGLRALQTVQPALKGVPALKAAAPIVDPTSVQARQRIDAAIADLRSHKKSLKKEQPRFKAALKKVGRLKAAAIKRRMDARSHLEKDCAYLCKSLPALAQGQARKDGGQGPGVLQAAMQKGREAMGFASGPTADDAAKTVDRLWEYGYDEARADGIDRALDHLYRDIDPGSRLKDAIGACRDLQERGRALRLQFRPDLTSWQEAVRAFEDGHVESWRATLEEKKLLDGLPNPGRQSWIADLSDALKLHEPAPAEVKRFVQNHVARSLRELSDSAFDDVCRTVAPGGYMGTLLVHTDRAKSADVLDAWRQAAQDERVRRYETEPLHAFAALTELIESNAVQGMSDSGQHANEVPLPDQPEIYTQARDAMHRLLRGMCLATHGKEGRAEYLSTLVFERAAPEDREALLRNTTWRQPDAIQGKEPPVFQALMDRVLRITHNAELMGPQYRRLLQEMRVVLERNVLAAADTRTYSGWRQPSDYDNLQGALPERARSGLRVAWDTIRFWSGYFVFGSSAEMEAKRFAYHQSHVDKELRGLVKLLSRDSVEPRELRRAYRDFLDVADDLRAEFDARQFRDTACDEYLRLEFSQAVSRLGPKGIKNLYQCLQQPCPDTRSAPPRFPALAGLQAWWRNKFVDEHRATPRDSVQWQRTASRCWTELRIAVEQEPEARSYAFHLERLASKFSRDSRKDYEGMKIALDGIIQSDGNTWSAPGAGAFTAYDAAWSRIRPEWRQNLLNRLARYEARMDDFLKADAVIGSIAEENRFMYRYFLEGLLASGRTFVQRNPMNRYADLGDAHAMTASEPAPGAPAADNPASTSADASATALAAASASAV</sequence>
<name>A0A261ULU5_9BORD</name>
<feature type="compositionally biased region" description="Low complexity" evidence="1">
    <location>
        <begin position="1"/>
        <end position="23"/>
    </location>
</feature>
<proteinExistence type="predicted"/>